<comment type="function">
    <text evidence="9">Auxin response factors (ARFs) are transcriptional factors that bind specifically to the DNA sequence 5'-TGTCTC-3' found in the auxin-responsive promoter elements (AuxREs).</text>
</comment>
<dbReference type="CDD" id="cd10017">
    <property type="entry name" value="B3_DNA"/>
    <property type="match status" value="1"/>
</dbReference>
<keyword evidence="14" id="KW-1185">Reference proteome</keyword>
<dbReference type="PROSITE" id="PS51745">
    <property type="entry name" value="PB1"/>
    <property type="match status" value="1"/>
</dbReference>
<gene>
    <name evidence="13" type="ORF">QN277_012628</name>
</gene>
<feature type="compositionally biased region" description="Low complexity" evidence="10">
    <location>
        <begin position="11"/>
        <end position="24"/>
    </location>
</feature>
<dbReference type="InterPro" id="IPR053793">
    <property type="entry name" value="PB1-like"/>
</dbReference>
<keyword evidence="4 9" id="KW-0805">Transcription regulation</keyword>
<evidence type="ECO:0000256" key="8">
    <source>
        <dbReference type="ARBA" id="ARBA00023294"/>
    </source>
</evidence>
<accession>A0AAE1N161</accession>
<dbReference type="InterPro" id="IPR010525">
    <property type="entry name" value="ARF_dom"/>
</dbReference>
<evidence type="ECO:0000256" key="1">
    <source>
        <dbReference type="ARBA" id="ARBA00004123"/>
    </source>
</evidence>
<feature type="domain" description="PB1" evidence="12">
    <location>
        <begin position="601"/>
        <end position="683"/>
    </location>
</feature>
<evidence type="ECO:0000259" key="12">
    <source>
        <dbReference type="PROSITE" id="PS51745"/>
    </source>
</evidence>
<protein>
    <recommendedName>
        <fullName evidence="9">Auxin response factor</fullName>
    </recommendedName>
</protein>
<comment type="subcellular location">
    <subcellularLocation>
        <location evidence="1 9">Nucleus</location>
    </subcellularLocation>
</comment>
<sequence>MRRHKRMSGMAAAANKASPANHSPKNGDGTPTCNYGGLSGEGEEDVLNDSLWQACAGSSVVVPRAGDLVFYFPQGHLEQVADFTCQDGHMELPASDLPSKILCRVMSVQLKAEANTDEVFAQITLIPESKLDEVSSDDKESRPKPRTTSRCFSKTLTLSDTGAHGGFSIPKKLAEECFPTLDMSQQPPGQELVAKDLHGVIWTFRHTYRGQPKRHLLTGGWSSFLHSKKLEPGDTCIFLCGENRELGIGIRRALKQNNRASTCVISGHSMLLGLLATASYAVATGSRFTVYYRPWTCSSEFIVPLSQYMKSNKMKYSCGIRIQMEFETEESTRRYPGTIIGIDDIDGMRWPNSEWRCLKVKWDATLDIDLRPERVSPWNIELLESSGKNIPNLAPPKRPRLLGPSMSGLFDLTKDDIDLNSANTASRRCERDLQGQDNKEVGFQQYDSQFRTKNQPHFQLKIPPCSSLGGSATFPDDDISTSSPHKQPPIPTTNDACNDVPVTKYHSLSNVNSNDSESHGCRASDSRDENDSKTECKLFGVSLNHPELPSPQVAASSSTSTLHVPPMSQSSVSAIPVSKLSKGISDVTSQKKCKCSSVNSRTCTKVLKRGSALGRSIDLSRITGYNDLISELDLMFDFKGSLINGSSGWHVVPMDDDGDMMLFGDFPWQDFQSMVQKMIICPKEDSNNRSAIAGTADSTTL</sequence>
<evidence type="ECO:0000256" key="6">
    <source>
        <dbReference type="ARBA" id="ARBA00023163"/>
    </source>
</evidence>
<dbReference type="SMART" id="SM01019">
    <property type="entry name" value="B3"/>
    <property type="match status" value="1"/>
</dbReference>
<comment type="subunit">
    <text evidence="3 9">Homodimers and heterodimers.</text>
</comment>
<keyword evidence="8 9" id="KW-0927">Auxin signaling pathway</keyword>
<evidence type="ECO:0000256" key="10">
    <source>
        <dbReference type="SAM" id="MobiDB-lite"/>
    </source>
</evidence>
<evidence type="ECO:0000256" key="2">
    <source>
        <dbReference type="ARBA" id="ARBA00007853"/>
    </source>
</evidence>
<evidence type="ECO:0000256" key="3">
    <source>
        <dbReference type="ARBA" id="ARBA00011726"/>
    </source>
</evidence>
<feature type="compositionally biased region" description="Polar residues" evidence="10">
    <location>
        <begin position="553"/>
        <end position="573"/>
    </location>
</feature>
<reference evidence="13" key="1">
    <citation type="submission" date="2023-10" db="EMBL/GenBank/DDBJ databases">
        <title>Chromosome-level genome of the transformable northern wattle, Acacia crassicarpa.</title>
        <authorList>
            <person name="Massaro I."/>
            <person name="Sinha N.R."/>
            <person name="Poethig S."/>
            <person name="Leichty A.R."/>
        </authorList>
    </citation>
    <scope>NUCLEOTIDE SEQUENCE</scope>
    <source>
        <strain evidence="13">Acra3RX</strain>
        <tissue evidence="13">Leaf</tissue>
    </source>
</reference>
<dbReference type="Pfam" id="PF02362">
    <property type="entry name" value="B3"/>
    <property type="match status" value="1"/>
</dbReference>
<dbReference type="GO" id="GO:0005634">
    <property type="term" value="C:nucleus"/>
    <property type="evidence" value="ECO:0007669"/>
    <property type="project" value="UniProtKB-SubCell"/>
</dbReference>
<dbReference type="FunFam" id="2.40.330.10:FF:000001">
    <property type="entry name" value="Auxin response factor"/>
    <property type="match status" value="1"/>
</dbReference>
<name>A0AAE1N161_9FABA</name>
<dbReference type="InterPro" id="IPR015300">
    <property type="entry name" value="DNA-bd_pseudobarrel_sf"/>
</dbReference>
<evidence type="ECO:0000259" key="11">
    <source>
        <dbReference type="PROSITE" id="PS50863"/>
    </source>
</evidence>
<dbReference type="PROSITE" id="PS50863">
    <property type="entry name" value="B3"/>
    <property type="match status" value="1"/>
</dbReference>
<feature type="compositionally biased region" description="Basic and acidic residues" evidence="10">
    <location>
        <begin position="516"/>
        <end position="532"/>
    </location>
</feature>
<organism evidence="13 14">
    <name type="scientific">Acacia crassicarpa</name>
    <name type="common">northern wattle</name>
    <dbReference type="NCBI Taxonomy" id="499986"/>
    <lineage>
        <taxon>Eukaryota</taxon>
        <taxon>Viridiplantae</taxon>
        <taxon>Streptophyta</taxon>
        <taxon>Embryophyta</taxon>
        <taxon>Tracheophyta</taxon>
        <taxon>Spermatophyta</taxon>
        <taxon>Magnoliopsida</taxon>
        <taxon>eudicotyledons</taxon>
        <taxon>Gunneridae</taxon>
        <taxon>Pentapetalae</taxon>
        <taxon>rosids</taxon>
        <taxon>fabids</taxon>
        <taxon>Fabales</taxon>
        <taxon>Fabaceae</taxon>
        <taxon>Caesalpinioideae</taxon>
        <taxon>mimosoid clade</taxon>
        <taxon>Acacieae</taxon>
        <taxon>Acacia</taxon>
    </lineage>
</organism>
<feature type="domain" description="TF-B3" evidence="11">
    <location>
        <begin position="152"/>
        <end position="254"/>
    </location>
</feature>
<dbReference type="GO" id="GO:0003677">
    <property type="term" value="F:DNA binding"/>
    <property type="evidence" value="ECO:0007669"/>
    <property type="project" value="UniProtKB-KW"/>
</dbReference>
<dbReference type="AlphaFoldDB" id="A0AAE1N161"/>
<dbReference type="FunFam" id="2.30.30.1040:FF:000001">
    <property type="entry name" value="Auxin response factor"/>
    <property type="match status" value="1"/>
</dbReference>
<feature type="region of interest" description="Disordered" evidence="10">
    <location>
        <begin position="547"/>
        <end position="575"/>
    </location>
</feature>
<dbReference type="SUPFAM" id="SSF54277">
    <property type="entry name" value="CAD &amp; PB1 domains"/>
    <property type="match status" value="1"/>
</dbReference>
<dbReference type="GO" id="GO:0009734">
    <property type="term" value="P:auxin-activated signaling pathway"/>
    <property type="evidence" value="ECO:0007669"/>
    <property type="project" value="UniProtKB-KW"/>
</dbReference>
<dbReference type="SUPFAM" id="SSF101936">
    <property type="entry name" value="DNA-binding pseudobarrel domain"/>
    <property type="match status" value="1"/>
</dbReference>
<comment type="caution">
    <text evidence="13">The sequence shown here is derived from an EMBL/GenBank/DDBJ whole genome shotgun (WGS) entry which is preliminary data.</text>
</comment>
<evidence type="ECO:0000256" key="7">
    <source>
        <dbReference type="ARBA" id="ARBA00023242"/>
    </source>
</evidence>
<dbReference type="PANTHER" id="PTHR31384:SF25">
    <property type="entry name" value="AUXIN RESPONSE FACTOR"/>
    <property type="match status" value="1"/>
</dbReference>
<dbReference type="Gene3D" id="2.30.30.1040">
    <property type="match status" value="1"/>
</dbReference>
<feature type="compositionally biased region" description="Polar residues" evidence="10">
    <location>
        <begin position="506"/>
        <end position="515"/>
    </location>
</feature>
<dbReference type="Gene3D" id="3.10.20.90">
    <property type="entry name" value="Phosphatidylinositol 3-kinase Catalytic Subunit, Chain A, domain 1"/>
    <property type="match status" value="1"/>
</dbReference>
<dbReference type="Gene3D" id="2.40.330.10">
    <property type="entry name" value="DNA-binding pseudobarrel domain"/>
    <property type="match status" value="1"/>
</dbReference>
<dbReference type="PANTHER" id="PTHR31384">
    <property type="entry name" value="AUXIN RESPONSE FACTOR 4-RELATED"/>
    <property type="match status" value="1"/>
</dbReference>
<dbReference type="InterPro" id="IPR003340">
    <property type="entry name" value="B3_DNA-bd"/>
</dbReference>
<proteinExistence type="inferred from homology"/>
<keyword evidence="5 9" id="KW-0238">DNA-binding</keyword>
<keyword evidence="7 9" id="KW-0539">Nucleus</keyword>
<dbReference type="InterPro" id="IPR044835">
    <property type="entry name" value="ARF_plant"/>
</dbReference>
<comment type="similarity">
    <text evidence="2 9">Belongs to the ARF family.</text>
</comment>
<evidence type="ECO:0000313" key="13">
    <source>
        <dbReference type="EMBL" id="KAK4281094.1"/>
    </source>
</evidence>
<feature type="region of interest" description="Disordered" evidence="10">
    <location>
        <begin position="1"/>
        <end position="36"/>
    </location>
</feature>
<keyword evidence="6 9" id="KW-0804">Transcription</keyword>
<dbReference type="EMBL" id="JAWXYG010000002">
    <property type="protein sequence ID" value="KAK4281094.1"/>
    <property type="molecule type" value="Genomic_DNA"/>
</dbReference>
<evidence type="ECO:0000256" key="5">
    <source>
        <dbReference type="ARBA" id="ARBA00023125"/>
    </source>
</evidence>
<evidence type="ECO:0000256" key="9">
    <source>
        <dbReference type="RuleBase" id="RU004561"/>
    </source>
</evidence>
<evidence type="ECO:0000313" key="14">
    <source>
        <dbReference type="Proteomes" id="UP001293593"/>
    </source>
</evidence>
<feature type="region of interest" description="Disordered" evidence="10">
    <location>
        <begin position="463"/>
        <end position="532"/>
    </location>
</feature>
<dbReference type="Pfam" id="PF06507">
    <property type="entry name" value="ARF_AD"/>
    <property type="match status" value="1"/>
</dbReference>
<dbReference type="GO" id="GO:0006355">
    <property type="term" value="P:regulation of DNA-templated transcription"/>
    <property type="evidence" value="ECO:0007669"/>
    <property type="project" value="InterPro"/>
</dbReference>
<dbReference type="Proteomes" id="UP001293593">
    <property type="component" value="Unassembled WGS sequence"/>
</dbReference>
<evidence type="ECO:0000256" key="4">
    <source>
        <dbReference type="ARBA" id="ARBA00023015"/>
    </source>
</evidence>